<dbReference type="EMBL" id="JABFTP020000062">
    <property type="protein sequence ID" value="KAL3273458.1"/>
    <property type="molecule type" value="Genomic_DNA"/>
</dbReference>
<sequence>MTMIFLNIFRNKPLARYLFIKRSFSKNTILLKSANAEEDLPIKFTTSQAHTYKARQSIKNDTDIRLWYEPIVLIGSLSAFIVYFTILRADNDLDEEFKVSLYERIAGLEEKQLINFLDHNQKDNEETSSAKVRLQVIKEENKLTEEKN</sequence>
<accession>A0ABD2N4D0</accession>
<dbReference type="Pfam" id="PF15013">
    <property type="entry name" value="CCSMST1"/>
    <property type="match status" value="1"/>
</dbReference>
<dbReference type="Proteomes" id="UP001516400">
    <property type="component" value="Unassembled WGS sequence"/>
</dbReference>
<evidence type="ECO:0000256" key="1">
    <source>
        <dbReference type="SAM" id="Phobius"/>
    </source>
</evidence>
<evidence type="ECO:0000313" key="3">
    <source>
        <dbReference type="Proteomes" id="UP001516400"/>
    </source>
</evidence>
<dbReference type="AlphaFoldDB" id="A0ABD2N4D0"/>
<feature type="transmembrane region" description="Helical" evidence="1">
    <location>
        <begin position="66"/>
        <end position="86"/>
    </location>
</feature>
<dbReference type="InterPro" id="IPR029160">
    <property type="entry name" value="UQCC4"/>
</dbReference>
<evidence type="ECO:0000313" key="2">
    <source>
        <dbReference type="EMBL" id="KAL3273458.1"/>
    </source>
</evidence>
<organism evidence="2 3">
    <name type="scientific">Cryptolaemus montrouzieri</name>
    <dbReference type="NCBI Taxonomy" id="559131"/>
    <lineage>
        <taxon>Eukaryota</taxon>
        <taxon>Metazoa</taxon>
        <taxon>Ecdysozoa</taxon>
        <taxon>Arthropoda</taxon>
        <taxon>Hexapoda</taxon>
        <taxon>Insecta</taxon>
        <taxon>Pterygota</taxon>
        <taxon>Neoptera</taxon>
        <taxon>Endopterygota</taxon>
        <taxon>Coleoptera</taxon>
        <taxon>Polyphaga</taxon>
        <taxon>Cucujiformia</taxon>
        <taxon>Coccinelloidea</taxon>
        <taxon>Coccinellidae</taxon>
        <taxon>Scymninae</taxon>
        <taxon>Scymnini</taxon>
        <taxon>Cryptolaemus</taxon>
    </lineage>
</organism>
<keyword evidence="1" id="KW-0472">Membrane</keyword>
<reference evidence="2 3" key="1">
    <citation type="journal article" date="2021" name="BMC Biol.">
        <title>Horizontally acquired antibacterial genes associated with adaptive radiation of ladybird beetles.</title>
        <authorList>
            <person name="Li H.S."/>
            <person name="Tang X.F."/>
            <person name="Huang Y.H."/>
            <person name="Xu Z.Y."/>
            <person name="Chen M.L."/>
            <person name="Du X.Y."/>
            <person name="Qiu B.Y."/>
            <person name="Chen P.T."/>
            <person name="Zhang W."/>
            <person name="Slipinski A."/>
            <person name="Escalona H.E."/>
            <person name="Waterhouse R.M."/>
            <person name="Zwick A."/>
            <person name="Pang H."/>
        </authorList>
    </citation>
    <scope>NUCLEOTIDE SEQUENCE [LARGE SCALE GENOMIC DNA]</scope>
    <source>
        <strain evidence="2">SYSU2018</strain>
    </source>
</reference>
<protein>
    <submittedName>
        <fullName evidence="2">Uncharacterized protein</fullName>
    </submittedName>
</protein>
<name>A0ABD2N4D0_9CUCU</name>
<proteinExistence type="predicted"/>
<keyword evidence="1" id="KW-0812">Transmembrane</keyword>
<gene>
    <name evidence="2" type="ORF">HHI36_014902</name>
</gene>
<dbReference type="PANTHER" id="PTHR35268">
    <property type="entry name" value="PROTEIN CCSMST1"/>
    <property type="match status" value="1"/>
</dbReference>
<keyword evidence="1" id="KW-1133">Transmembrane helix</keyword>
<dbReference type="PANTHER" id="PTHR35268:SF1">
    <property type="entry name" value="UBIQUINOL-CYTOCHROME-C REDUCTASE COMPLEX ASSEMBLY FACTOR 4"/>
    <property type="match status" value="1"/>
</dbReference>
<keyword evidence="3" id="KW-1185">Reference proteome</keyword>
<comment type="caution">
    <text evidence="2">The sequence shown here is derived from an EMBL/GenBank/DDBJ whole genome shotgun (WGS) entry which is preliminary data.</text>
</comment>